<evidence type="ECO:0000313" key="2">
    <source>
        <dbReference type="Proteomes" id="UP000095282"/>
    </source>
</evidence>
<dbReference type="AlphaFoldDB" id="A0A1I7T0C0"/>
<proteinExistence type="predicted"/>
<organism evidence="2 3">
    <name type="scientific">Caenorhabditis tropicalis</name>
    <dbReference type="NCBI Taxonomy" id="1561998"/>
    <lineage>
        <taxon>Eukaryota</taxon>
        <taxon>Metazoa</taxon>
        <taxon>Ecdysozoa</taxon>
        <taxon>Nematoda</taxon>
        <taxon>Chromadorea</taxon>
        <taxon>Rhabditida</taxon>
        <taxon>Rhabditina</taxon>
        <taxon>Rhabditomorpha</taxon>
        <taxon>Rhabditoidea</taxon>
        <taxon>Rhabditidae</taxon>
        <taxon>Peloderinae</taxon>
        <taxon>Caenorhabditis</taxon>
    </lineage>
</organism>
<dbReference type="WBParaSite" id="Csp11.Scaffold442.g1193.t1">
    <property type="protein sequence ID" value="Csp11.Scaffold442.g1193.t1"/>
    <property type="gene ID" value="Csp11.Scaffold442.g1193"/>
</dbReference>
<feature type="compositionally biased region" description="Basic and acidic residues" evidence="1">
    <location>
        <begin position="33"/>
        <end position="47"/>
    </location>
</feature>
<keyword evidence="2" id="KW-1185">Reference proteome</keyword>
<name>A0A1I7T0C0_9PELO</name>
<evidence type="ECO:0000313" key="3">
    <source>
        <dbReference type="WBParaSite" id="Csp11.Scaffold442.g1193.t1"/>
    </source>
</evidence>
<evidence type="ECO:0000256" key="1">
    <source>
        <dbReference type="SAM" id="MobiDB-lite"/>
    </source>
</evidence>
<feature type="region of interest" description="Disordered" evidence="1">
    <location>
        <begin position="25"/>
        <end position="49"/>
    </location>
</feature>
<dbReference type="Proteomes" id="UP000095282">
    <property type="component" value="Unplaced"/>
</dbReference>
<reference evidence="3" key="1">
    <citation type="submission" date="2016-11" db="UniProtKB">
        <authorList>
            <consortium name="WormBaseParasite"/>
        </authorList>
    </citation>
    <scope>IDENTIFICATION</scope>
</reference>
<accession>A0A1I7T0C0</accession>
<feature type="compositionally biased region" description="Acidic residues" evidence="1">
    <location>
        <begin position="236"/>
        <end position="272"/>
    </location>
</feature>
<sequence length="284" mass="31185">MDMNGGIDMESVVVEDPLAIDEQEEAVVVTEEPEPKLLEDSESKLVEEPENGVAPKVVEAPVVVEEPIVVVEEPIVVEQLNTNHELGVAQKTENEELIDVVGLPAEEPIVSNEAGTSRAVDDEEITIVFEKAKPLTMDQVRAEIKRNMAHTVAQVNHLQARVNMLEQKCFLYEIAFATVPNKEEIMKNIGILLPANPFWRITETLANAAPVVNGNAMVQAASGGSNAQVEPKEDDSGAEIVDITELDERVEEEEIEEEQIEEEQEEEEDGESGEPTAKKAKGDE</sequence>
<protein>
    <submittedName>
        <fullName evidence="3">Glutamic acid-rich protein-like</fullName>
    </submittedName>
</protein>
<feature type="region of interest" description="Disordered" evidence="1">
    <location>
        <begin position="222"/>
        <end position="284"/>
    </location>
</feature>